<comment type="catalytic activity">
    <reaction evidence="46">
        <text>(2E)-dodecenoyl-[ACP] + NADPH + H(+) = dodecanoyl-[ACP] + NADP(+)</text>
        <dbReference type="Rhea" id="RHEA:41880"/>
        <dbReference type="Rhea" id="RHEA-COMP:9643"/>
        <dbReference type="Rhea" id="RHEA-COMP:9644"/>
        <dbReference type="ChEBI" id="CHEBI:15378"/>
        <dbReference type="ChEBI" id="CHEBI:57783"/>
        <dbReference type="ChEBI" id="CHEBI:58349"/>
        <dbReference type="ChEBI" id="CHEBI:65264"/>
        <dbReference type="ChEBI" id="CHEBI:78472"/>
    </reaction>
    <physiologicalReaction direction="left-to-right" evidence="46">
        <dbReference type="Rhea" id="RHEA:41881"/>
    </physiologicalReaction>
</comment>
<evidence type="ECO:0000256" key="10">
    <source>
        <dbReference type="ARBA" id="ARBA00022553"/>
    </source>
</evidence>
<dbReference type="SMART" id="SM00822">
    <property type="entry name" value="PKS_KR"/>
    <property type="match status" value="1"/>
</dbReference>
<evidence type="ECO:0000256" key="28">
    <source>
        <dbReference type="ARBA" id="ARBA00023398"/>
    </source>
</evidence>
<dbReference type="GO" id="GO:0004313">
    <property type="term" value="F:[acyl-carrier-protein] S-acetyltransferase activity"/>
    <property type="evidence" value="ECO:0007669"/>
    <property type="project" value="UniProtKB-EC"/>
</dbReference>
<dbReference type="InterPro" id="IPR020841">
    <property type="entry name" value="PKS_Beta-ketoAc_synthase_dom"/>
</dbReference>
<dbReference type="Pfam" id="PF00975">
    <property type="entry name" value="Thioesterase"/>
    <property type="match status" value="1"/>
</dbReference>
<evidence type="ECO:0000256" key="50">
    <source>
        <dbReference type="ARBA" id="ARBA00048571"/>
    </source>
</evidence>
<dbReference type="GO" id="GO:0016297">
    <property type="term" value="F:fatty acyl-[ACP] hydrolase activity"/>
    <property type="evidence" value="ECO:0007669"/>
    <property type="project" value="UniProtKB-EC"/>
</dbReference>
<keyword evidence="8" id="KW-0596">Phosphopantetheine</keyword>
<evidence type="ECO:0000256" key="55">
    <source>
        <dbReference type="ARBA" id="ARBA00049019"/>
    </source>
</evidence>
<evidence type="ECO:0000256" key="16">
    <source>
        <dbReference type="ARBA" id="ARBA00022898"/>
    </source>
</evidence>
<evidence type="ECO:0000256" key="46">
    <source>
        <dbReference type="ARBA" id="ARBA00048281"/>
    </source>
</evidence>
<dbReference type="Pfam" id="PF21149">
    <property type="entry name" value="FAS_pseudo-KR"/>
    <property type="match status" value="1"/>
</dbReference>
<feature type="domain" description="Ketosynthase family 3 (KS3)" evidence="67">
    <location>
        <begin position="62"/>
        <end position="461"/>
    </location>
</feature>
<evidence type="ECO:0000256" key="23">
    <source>
        <dbReference type="ARBA" id="ARBA00023332"/>
    </source>
</evidence>
<dbReference type="Gene3D" id="3.40.50.1820">
    <property type="entry name" value="alpha/beta hydrolase"/>
    <property type="match status" value="1"/>
</dbReference>
<dbReference type="HOGENOM" id="CLU_000022_16_6_1"/>
<evidence type="ECO:0000256" key="44">
    <source>
        <dbReference type="ARBA" id="ARBA00047961"/>
    </source>
</evidence>
<comment type="catalytic activity">
    <reaction evidence="34">
        <text>3-oxooctadecanoyl-[ACP] + NADPH + H(+) = (3R)-hydroxyoctadecanoyl-[ACP] + NADP(+)</text>
        <dbReference type="Rhea" id="RHEA:41920"/>
        <dbReference type="Rhea" id="RHEA-COMP:9653"/>
        <dbReference type="Rhea" id="RHEA-COMP:9654"/>
        <dbReference type="ChEBI" id="CHEBI:15378"/>
        <dbReference type="ChEBI" id="CHEBI:57783"/>
        <dbReference type="ChEBI" id="CHEBI:58349"/>
        <dbReference type="ChEBI" id="CHEBI:78487"/>
        <dbReference type="ChEBI" id="CHEBI:78488"/>
    </reaction>
    <physiologicalReaction direction="left-to-right" evidence="34">
        <dbReference type="Rhea" id="RHEA:41921"/>
    </physiologicalReaction>
</comment>
<keyword evidence="13" id="KW-0378">Hydrolase</keyword>
<comment type="catalytic activity">
    <reaction evidence="55">
        <text>(2E)-octadecenoyl-[ACP] + NADPH + H(+) = octadecanoyl-[ACP] + NADP(+)</text>
        <dbReference type="Rhea" id="RHEA:41928"/>
        <dbReference type="Rhea" id="RHEA-COMP:9655"/>
        <dbReference type="Rhea" id="RHEA-COMP:9656"/>
        <dbReference type="ChEBI" id="CHEBI:15378"/>
        <dbReference type="ChEBI" id="CHEBI:57783"/>
        <dbReference type="ChEBI" id="CHEBI:58349"/>
        <dbReference type="ChEBI" id="CHEBI:78489"/>
        <dbReference type="ChEBI" id="CHEBI:78495"/>
    </reaction>
    <physiologicalReaction direction="left-to-right" evidence="55">
        <dbReference type="Rhea" id="RHEA:41929"/>
    </physiologicalReaction>
</comment>
<comment type="catalytic activity">
    <reaction evidence="58">
        <text>3-oxododecanoyl-[ACP] + NADPH + H(+) = (3R)-hydroxydodecanoyl-[ACP] + NADP(+)</text>
        <dbReference type="Rhea" id="RHEA:41872"/>
        <dbReference type="Rhea" id="RHEA-COMP:9641"/>
        <dbReference type="Rhea" id="RHEA-COMP:9642"/>
        <dbReference type="ChEBI" id="CHEBI:15378"/>
        <dbReference type="ChEBI" id="CHEBI:57783"/>
        <dbReference type="ChEBI" id="CHEBI:58349"/>
        <dbReference type="ChEBI" id="CHEBI:78469"/>
        <dbReference type="ChEBI" id="CHEBI:78470"/>
    </reaction>
    <physiologicalReaction direction="left-to-right" evidence="58">
        <dbReference type="Rhea" id="RHEA:41873"/>
    </physiologicalReaction>
</comment>
<comment type="catalytic activity">
    <reaction evidence="53">
        <text>hexadecanoyl-[ACP] + H2O = hexadecanoate + holo-[ACP] + H(+)</text>
        <dbReference type="Rhea" id="RHEA:41932"/>
        <dbReference type="Rhea" id="RHEA-COMP:9652"/>
        <dbReference type="Rhea" id="RHEA-COMP:9685"/>
        <dbReference type="ChEBI" id="CHEBI:7896"/>
        <dbReference type="ChEBI" id="CHEBI:15377"/>
        <dbReference type="ChEBI" id="CHEBI:15378"/>
        <dbReference type="ChEBI" id="CHEBI:64479"/>
        <dbReference type="ChEBI" id="CHEBI:78483"/>
        <dbReference type="EC" id="3.1.2.14"/>
    </reaction>
    <physiologicalReaction direction="left-to-right" evidence="53">
        <dbReference type="Rhea" id="RHEA:41933"/>
    </physiologicalReaction>
</comment>
<feature type="active site" description="Proton donor; for dehydratase activity" evidence="64">
    <location>
        <position position="998"/>
    </location>
</feature>
<evidence type="ECO:0000256" key="51">
    <source>
        <dbReference type="ARBA" id="ARBA00048650"/>
    </source>
</evidence>
<dbReference type="Pfam" id="PF08659">
    <property type="entry name" value="KR"/>
    <property type="match status" value="1"/>
</dbReference>
<dbReference type="Gene3D" id="3.30.70.3290">
    <property type="match status" value="2"/>
</dbReference>
<dbReference type="EC" id="1.1.1.100" evidence="5"/>
<dbReference type="InterPro" id="IPR009081">
    <property type="entry name" value="PP-bd_ACP"/>
</dbReference>
<comment type="catalytic activity">
    <reaction evidence="47">
        <text>tetradecanoyl-[ACP] + H2O = tetradecanoate + holo-[ACP] + H(+)</text>
        <dbReference type="Rhea" id="RHEA:30123"/>
        <dbReference type="Rhea" id="RHEA-COMP:9648"/>
        <dbReference type="Rhea" id="RHEA-COMP:9685"/>
        <dbReference type="ChEBI" id="CHEBI:15377"/>
        <dbReference type="ChEBI" id="CHEBI:15378"/>
        <dbReference type="ChEBI" id="CHEBI:30807"/>
        <dbReference type="ChEBI" id="CHEBI:64479"/>
        <dbReference type="ChEBI" id="CHEBI:78477"/>
        <dbReference type="EC" id="3.1.2.14"/>
    </reaction>
    <physiologicalReaction direction="left-to-right" evidence="47">
        <dbReference type="Rhea" id="RHEA:30124"/>
    </physiologicalReaction>
</comment>
<dbReference type="Gene3D" id="3.40.50.150">
    <property type="entry name" value="Vaccinia Virus protein VP39"/>
    <property type="match status" value="1"/>
</dbReference>
<evidence type="ECO:0000256" key="38">
    <source>
        <dbReference type="ARBA" id="ARBA00047451"/>
    </source>
</evidence>
<dbReference type="CDD" id="cd08954">
    <property type="entry name" value="KR_1_FAS_SDR_x"/>
    <property type="match status" value="1"/>
</dbReference>
<dbReference type="InterPro" id="IPR018201">
    <property type="entry name" value="Ketoacyl_synth_AS"/>
</dbReference>
<dbReference type="InterPro" id="IPR014031">
    <property type="entry name" value="Ketoacyl_synth_C"/>
</dbReference>
<dbReference type="EMBL" id="CAEY01001584">
    <property type="status" value="NOT_ANNOTATED_CDS"/>
    <property type="molecule type" value="Genomic_DNA"/>
</dbReference>
<evidence type="ECO:0000256" key="13">
    <source>
        <dbReference type="ARBA" id="ARBA00022801"/>
    </source>
</evidence>
<feature type="domain" description="PKS/mFAS DH" evidence="68">
    <location>
        <begin position="800"/>
        <end position="1077"/>
    </location>
</feature>
<evidence type="ECO:0000256" key="56">
    <source>
        <dbReference type="ARBA" id="ARBA00049109"/>
    </source>
</evidence>
<evidence type="ECO:0000256" key="40">
    <source>
        <dbReference type="ARBA" id="ARBA00047578"/>
    </source>
</evidence>
<protein>
    <recommendedName>
        <fullName evidence="7">Fatty acid synthase</fullName>
        <ecNumber evidence="5">1.1.1.100</ecNumber>
        <ecNumber evidence="2">1.3.1.39</ecNumber>
        <ecNumber evidence="6">2.3.1.41</ecNumber>
        <ecNumber evidence="4">2.3.1.85</ecNumber>
        <ecNumber evidence="3">3.1.2.14</ecNumber>
    </recommendedName>
</protein>
<dbReference type="Pfam" id="PF16197">
    <property type="entry name" value="KAsynt_C_assoc"/>
    <property type="match status" value="1"/>
</dbReference>
<dbReference type="Gene3D" id="3.40.47.10">
    <property type="match status" value="1"/>
</dbReference>
<dbReference type="Gene3D" id="3.40.366.10">
    <property type="entry name" value="Malonyl-Coenzyme A Acyl Carrier Protein, domain 2"/>
    <property type="match status" value="1"/>
</dbReference>
<dbReference type="OrthoDB" id="3509362at2759"/>
<keyword evidence="15" id="KW-0521">NADP</keyword>
<comment type="catalytic activity">
    <reaction evidence="56">
        <text>decanoyl-[ACP] + malonyl-[ACP] + H(+) = 3-oxododecanoyl-[ACP] + holo-[ACP] + CO2</text>
        <dbReference type="Rhea" id="RHEA:41868"/>
        <dbReference type="Rhea" id="RHEA-COMP:9623"/>
        <dbReference type="Rhea" id="RHEA-COMP:9640"/>
        <dbReference type="Rhea" id="RHEA-COMP:9641"/>
        <dbReference type="Rhea" id="RHEA-COMP:9685"/>
        <dbReference type="ChEBI" id="CHEBI:15378"/>
        <dbReference type="ChEBI" id="CHEBI:16526"/>
        <dbReference type="ChEBI" id="CHEBI:64479"/>
        <dbReference type="ChEBI" id="CHEBI:78449"/>
        <dbReference type="ChEBI" id="CHEBI:78468"/>
        <dbReference type="ChEBI" id="CHEBI:78469"/>
    </reaction>
    <physiologicalReaction direction="left-to-right" evidence="56">
        <dbReference type="Rhea" id="RHEA:41869"/>
    </physiologicalReaction>
</comment>
<dbReference type="GO" id="GO:0019171">
    <property type="term" value="F:(3R)-hydroxyacyl-[acyl-carrier-protein] dehydratase activity"/>
    <property type="evidence" value="ECO:0007669"/>
    <property type="project" value="UniProtKB-EC"/>
</dbReference>
<comment type="catalytic activity">
    <reaction evidence="59">
        <text>3-oxohexadecanoyl-[ACP] + NADPH + H(+) = (3R)-hydroxyhexadecanoyl-[ACP] + NADP(+)</text>
        <dbReference type="Rhea" id="RHEA:41904"/>
        <dbReference type="Rhea" id="RHEA-COMP:9649"/>
        <dbReference type="Rhea" id="RHEA-COMP:9650"/>
        <dbReference type="ChEBI" id="CHEBI:15378"/>
        <dbReference type="ChEBI" id="CHEBI:57783"/>
        <dbReference type="ChEBI" id="CHEBI:58349"/>
        <dbReference type="ChEBI" id="CHEBI:78478"/>
        <dbReference type="ChEBI" id="CHEBI:78480"/>
    </reaction>
    <physiologicalReaction direction="left-to-right" evidence="59">
        <dbReference type="Rhea" id="RHEA:41905"/>
    </physiologicalReaction>
</comment>
<evidence type="ECO:0000256" key="25">
    <source>
        <dbReference type="ARBA" id="ARBA00023373"/>
    </source>
</evidence>
<evidence type="ECO:0000256" key="43">
    <source>
        <dbReference type="ARBA" id="ARBA00047953"/>
    </source>
</evidence>
<dbReference type="SUPFAM" id="SSF53474">
    <property type="entry name" value="alpha/beta-Hydrolases"/>
    <property type="match status" value="1"/>
</dbReference>
<comment type="catalytic activity">
    <reaction evidence="35">
        <text>hexanoyl-[ACP] + malonyl-[ACP] + H(+) = 3-oxooctanoyl-[ACP] + holo-[ACP] + CO2</text>
        <dbReference type="Rhea" id="RHEA:41836"/>
        <dbReference type="Rhea" id="RHEA-COMP:9623"/>
        <dbReference type="Rhea" id="RHEA-COMP:9632"/>
        <dbReference type="Rhea" id="RHEA-COMP:9633"/>
        <dbReference type="Rhea" id="RHEA-COMP:9685"/>
        <dbReference type="ChEBI" id="CHEBI:15378"/>
        <dbReference type="ChEBI" id="CHEBI:16526"/>
        <dbReference type="ChEBI" id="CHEBI:64479"/>
        <dbReference type="ChEBI" id="CHEBI:78449"/>
        <dbReference type="ChEBI" id="CHEBI:78459"/>
        <dbReference type="ChEBI" id="CHEBI:78460"/>
    </reaction>
    <physiologicalReaction direction="left-to-right" evidence="35">
        <dbReference type="Rhea" id="RHEA:41837"/>
    </physiologicalReaction>
</comment>
<dbReference type="Pfam" id="PF00109">
    <property type="entry name" value="ketoacyl-synt"/>
    <property type="match status" value="1"/>
</dbReference>
<comment type="catalytic activity">
    <reaction evidence="38">
        <text>tetradecanoyl-[ACP] + malonyl-[ACP] + H(+) = 3-oxohexadecanoyl-[ACP] + holo-[ACP] + CO2</text>
        <dbReference type="Rhea" id="RHEA:41900"/>
        <dbReference type="Rhea" id="RHEA-COMP:9623"/>
        <dbReference type="Rhea" id="RHEA-COMP:9648"/>
        <dbReference type="Rhea" id="RHEA-COMP:9649"/>
        <dbReference type="Rhea" id="RHEA-COMP:9685"/>
        <dbReference type="ChEBI" id="CHEBI:15378"/>
        <dbReference type="ChEBI" id="CHEBI:16526"/>
        <dbReference type="ChEBI" id="CHEBI:64479"/>
        <dbReference type="ChEBI" id="CHEBI:78449"/>
        <dbReference type="ChEBI" id="CHEBI:78477"/>
        <dbReference type="ChEBI" id="CHEBI:78478"/>
    </reaction>
    <physiologicalReaction direction="left-to-right" evidence="38">
        <dbReference type="Rhea" id="RHEA:41901"/>
    </physiologicalReaction>
</comment>
<evidence type="ECO:0000256" key="53">
    <source>
        <dbReference type="ARBA" id="ARBA00048704"/>
    </source>
</evidence>
<keyword evidence="16" id="KW-0663">Pyridoxal phosphate</keyword>
<evidence type="ECO:0000256" key="57">
    <source>
        <dbReference type="ARBA" id="ARBA00049171"/>
    </source>
</evidence>
<evidence type="ECO:0000313" key="70">
    <source>
        <dbReference type="Proteomes" id="UP000015104"/>
    </source>
</evidence>
<evidence type="ECO:0000256" key="7">
    <source>
        <dbReference type="ARBA" id="ARBA00018769"/>
    </source>
</evidence>
<evidence type="ECO:0000256" key="6">
    <source>
        <dbReference type="ARBA" id="ARBA00013191"/>
    </source>
</evidence>
<feature type="compositionally biased region" description="Low complexity" evidence="65">
    <location>
        <begin position="1"/>
        <end position="36"/>
    </location>
</feature>
<dbReference type="InterPro" id="IPR050091">
    <property type="entry name" value="PKS_NRPS_Biosynth_Enz"/>
</dbReference>
<dbReference type="InterPro" id="IPR011032">
    <property type="entry name" value="GroES-like_sf"/>
</dbReference>
<evidence type="ECO:0000256" key="65">
    <source>
        <dbReference type="SAM" id="MobiDB-lite"/>
    </source>
</evidence>
<evidence type="ECO:0000256" key="15">
    <source>
        <dbReference type="ARBA" id="ARBA00022857"/>
    </source>
</evidence>
<evidence type="ECO:0000256" key="64">
    <source>
        <dbReference type="PROSITE-ProRule" id="PRU01363"/>
    </source>
</evidence>
<dbReference type="eggNOG" id="KOG1202">
    <property type="taxonomic scope" value="Eukaryota"/>
</dbReference>
<comment type="catalytic activity">
    <reaction evidence="42">
        <text>(2E)-hexenoyl-[ACP] + NADPH + H(+) = hexanoyl-[ACP] + NADP(+)</text>
        <dbReference type="Rhea" id="RHEA:41832"/>
        <dbReference type="Rhea" id="RHEA-COMP:9631"/>
        <dbReference type="Rhea" id="RHEA-COMP:9632"/>
        <dbReference type="ChEBI" id="CHEBI:15378"/>
        <dbReference type="ChEBI" id="CHEBI:57783"/>
        <dbReference type="ChEBI" id="CHEBI:58349"/>
        <dbReference type="ChEBI" id="CHEBI:78458"/>
        <dbReference type="ChEBI" id="CHEBI:78459"/>
    </reaction>
    <physiologicalReaction direction="left-to-right" evidence="42">
        <dbReference type="Rhea" id="RHEA:41833"/>
    </physiologicalReaction>
</comment>
<evidence type="ECO:0000256" key="32">
    <source>
        <dbReference type="ARBA" id="ARBA00023442"/>
    </source>
</evidence>
<keyword evidence="20" id="KW-0443">Lipid metabolism</keyword>
<feature type="active site" description="Proton acceptor; for dehydratase activity" evidence="64">
    <location>
        <position position="843"/>
    </location>
</feature>
<dbReference type="Gene3D" id="1.10.1200.10">
    <property type="entry name" value="ACP-like"/>
    <property type="match status" value="1"/>
</dbReference>
<comment type="catalytic activity">
    <reaction evidence="63">
        <text>octanoyl-[ACP] + malonyl-[ACP] + H(+) = 3-oxodecanoyl-[ACP] + holo-[ACP] + CO2</text>
        <dbReference type="Rhea" id="RHEA:41852"/>
        <dbReference type="Rhea" id="RHEA-COMP:9623"/>
        <dbReference type="Rhea" id="RHEA-COMP:9636"/>
        <dbReference type="Rhea" id="RHEA-COMP:9637"/>
        <dbReference type="Rhea" id="RHEA-COMP:9685"/>
        <dbReference type="ChEBI" id="CHEBI:15378"/>
        <dbReference type="ChEBI" id="CHEBI:16526"/>
        <dbReference type="ChEBI" id="CHEBI:64479"/>
        <dbReference type="ChEBI" id="CHEBI:78449"/>
        <dbReference type="ChEBI" id="CHEBI:78463"/>
        <dbReference type="ChEBI" id="CHEBI:78464"/>
    </reaction>
    <physiologicalReaction direction="left-to-right" evidence="63">
        <dbReference type="Rhea" id="RHEA:41853"/>
    </physiologicalReaction>
</comment>
<evidence type="ECO:0000256" key="30">
    <source>
        <dbReference type="ARBA" id="ARBA00023401"/>
    </source>
</evidence>
<dbReference type="InterPro" id="IPR001031">
    <property type="entry name" value="Thioesterase"/>
</dbReference>
<dbReference type="SMART" id="SM00825">
    <property type="entry name" value="PKS_KS"/>
    <property type="match status" value="1"/>
</dbReference>
<sequence length="2481" mass="274841">MPVTSESLSKPSGSDPSSSSPGSSSFSSNSSSSNGSCPENQSANPSVSRGTKAINQLNWKYNEDIVMSGTSGRFPEADSVEELWYNLMNSIPMYTRDARRWPVNLINLPPRTGKLKDISKFDAEMFNIDPSLAHDMDPQMRLLHEVVYEALWDAGHDPNDLRGSRTGFFLGSCYDDTLAGYREDDSKLRPYHSFASRISYAYDWKGPVVLVDTACASSFSAFVEGLASLKSGACDRCIIGGVAVQLRPAIANAFAQLKMLSPDGSSKCLDASADGYCRSEAVVALLLERESMAKRIYGKILNCRTNCDGYKQEGITFPGFETQYNLLKEVYDELDISPEDIDYVEAHITGTQAGDPVESAAIVGSLRPNNSTKPIMFGCLKSSIGHSEGASALCSLAKVSKIMQAGCIPPNLNYKSPNPNIKPLVDGIIKPVTTVTPFKDEYIAVNSFGFGGVNVHAVIQANPKNVNQESYHLTHPIDRLINSSNRSIEGLNALFNFFETNRSEVNRELLQLINDTAKISPEQGFKARGYVILSADGMVKRVVKSSPESKPLYLAFGSTFVTELTKELIEFPTMQASLEDSVKLLRQEVGYNLESLLSTNNNEDSLGRSLKSLSIQLAFVDLLKSLDINAQGVFGIDYIGELAAAYADQIINKKQALLSAYWLSNPSSSTNQKTNELSTILSPQYVGKPQKLMQPNGSTEITANYLIARSSVTVTNDSIANLLSKVPENGAIVTPSKSFEFQLSPNQMTIPITKSGSQNSTHSILEALGEIYTTGQWPRIDRLYPSVSYPVPRETPHIGHLLRWDHSKSWKVCKYPEYFDFIQSNNNYSIEAMSPDWAFMEGHCIDGRILVPATCYLYLAWHYLGRLHGICGIRVPVEFRNVRFIQATLLPKNASVTFGVHINLQTNAFQVTDNDVIVVSGEIKIPSEEIPLYQSMMSSIASKIDPEGNITLKTKDIYKELRLRGYDYGPTFQGLVEASSDGSHGLVKYLDHWVSFSDALLQCAILAKRHRYLYLPTFIEYLRVDPTILFDSIEEARSKTGEPCLDVYFDHQAKLGITSGIILKGAKATAVSRRPNNQSVLLESYDFAPFNQSIPANLKMEKKIGHYIDLCSTVLNQLNKPSDGSFDDAPVKRYLETSKDEASLLRSLYEAYQSDEDQTSVSKLSKSLDANREPLSSDLLVSQSTLNELIQDQVGLVVENLTSKSIIITEINETFALLAESISDSISTLGIRSKVNLVHPEPESSTISSSRARIIKGSLSSEQLPSVDTCDLIIYKDARVRPLVEKVNSTESLPINKVISFCSENLRQGGFALLCFRLNNYTIENEICSFLGLPQVNLFVDQITEDMATSAGLQVISNIYGSSGQLQSILLRKLPKVANYETLTVSNNDFKWVETLKTMLLSEIEKKVWLVADTNEPINGILGMVNCLRREPRGDQIRCLYNIRQSEEDNSSHLSAEEILSKRLIETDLVINVIYNGELGSYRHHIIDPSEDPMTQAKHIYLDVKTKGDLSSLRWHQSIHDIWKSVPPHLASRGTDIVHIYYSALNFKDIMVATGRIPMDAYPEDCLQDCIIGMEYSGICDKSGKRVAGMCNAMGTASSVLANEKETFSFNVPDSWTLEQAATVPVVYTTVYYALFIRGNLRPGEKVLIHAGTGGVGQAAISVCLARGCEVFTTVGTQAKRDFIKNLFPQLDDAHIGDSRSTSFEELIMKETNGTGVDIVLNSLSEDKFKASVRCLAEFGRFLEIGKYDIIQNNPLEETVLEGNRTYNGVCVAHLQQDIFGYKTQSGIAMNETLDYMIQRGIETGEVIPLTTVVFPMDQAEEAFRFMANGKHMGKVLIKMREESEDARTSTRLYPCIARTYFQPDKSYIITGGLGGVGLELAIWMVDRGAMNLVLTSRSGPKEPYQHFVLEKLRSDKNRRIVVSTNNGLTYASAAALIEEASDLAPVGGIFHLAMVLGDAIFENQSEETFEKVCGPKIKATRYLDSLSRATCPHLDYFVCFSSVAAGKGNPGQTNYGFGNSFMERICEDRRASGFPGLAVQWGAIGDVGVVAENFGGNQVVLGGTVPQRIPSCLEVLDKFMQSKHKVTSSIVLADAKKVTGASKENLFRTVCHIIGVKDPGSLDPNVTLSELGLDSLMAVEIKQGLERDYDTILSTQEIRNLKVKEIQDLEERISKIKVSTKESGDKSTGEAPLFNLKPPESLFYNIVECTGVPIFVFPPIEGDFNLLVPILNELDRPVLGINWTRDLDQFETLEQIGAYYSAKIREKAPNQMGFDFIGYSFGGLVAFEVAIQLQQIMGKECIRQLILLDSAPDFLKAACSELVKRNQIVSEDEAHLDMLISFVSSMFAFENVQSFRATLLNLPSREERTKKINDLIESKTGITIDPSLLTYAANQYFRKMKMMYYYKTKRKLAGNVTVYKATDGYGKAFKEANDQELGLSEIVEGVVTIHHFSGDHKSFLTEHRIEIFAKIQDALHIVVA</sequence>
<keyword evidence="11" id="KW-0808">Transferase</keyword>
<comment type="catalytic activity">
    <reaction evidence="49">
        <text>a fatty acyl-[ACP] + malonyl-[ACP] + H(+) = a 3-oxoacyl-[ACP] + holo-[ACP] + CO2</text>
        <dbReference type="Rhea" id="RHEA:22836"/>
        <dbReference type="Rhea" id="RHEA-COMP:9623"/>
        <dbReference type="Rhea" id="RHEA-COMP:9685"/>
        <dbReference type="Rhea" id="RHEA-COMP:9916"/>
        <dbReference type="Rhea" id="RHEA-COMP:14125"/>
        <dbReference type="ChEBI" id="CHEBI:15378"/>
        <dbReference type="ChEBI" id="CHEBI:16526"/>
        <dbReference type="ChEBI" id="CHEBI:64479"/>
        <dbReference type="ChEBI" id="CHEBI:78449"/>
        <dbReference type="ChEBI" id="CHEBI:78776"/>
        <dbReference type="ChEBI" id="CHEBI:138651"/>
        <dbReference type="EC" id="2.3.1.41"/>
    </reaction>
    <physiologicalReaction direction="left-to-right" evidence="49">
        <dbReference type="Rhea" id="RHEA:22837"/>
    </physiologicalReaction>
</comment>
<evidence type="ECO:0000256" key="37">
    <source>
        <dbReference type="ARBA" id="ARBA00047440"/>
    </source>
</evidence>
<comment type="catalytic activity">
    <reaction evidence="52">
        <text>holo-[ACP] + acetyl-CoA = acetyl-[ACP] + CoA</text>
        <dbReference type="Rhea" id="RHEA:41788"/>
        <dbReference type="Rhea" id="RHEA-COMP:9621"/>
        <dbReference type="Rhea" id="RHEA-COMP:9685"/>
        <dbReference type="ChEBI" id="CHEBI:57287"/>
        <dbReference type="ChEBI" id="CHEBI:57288"/>
        <dbReference type="ChEBI" id="CHEBI:64479"/>
        <dbReference type="ChEBI" id="CHEBI:78446"/>
        <dbReference type="EC" id="2.3.1.38"/>
    </reaction>
    <physiologicalReaction direction="left-to-right" evidence="52">
        <dbReference type="Rhea" id="RHEA:41789"/>
    </physiologicalReaction>
</comment>
<dbReference type="Gene3D" id="3.10.129.110">
    <property type="entry name" value="Polyketide synthase dehydratase"/>
    <property type="match status" value="1"/>
</dbReference>
<evidence type="ECO:0000256" key="31">
    <source>
        <dbReference type="ARBA" id="ARBA00023402"/>
    </source>
</evidence>
<dbReference type="SUPFAM" id="SSF47336">
    <property type="entry name" value="ACP-like"/>
    <property type="match status" value="1"/>
</dbReference>
<evidence type="ECO:0000256" key="63">
    <source>
        <dbReference type="ARBA" id="ARBA00049533"/>
    </source>
</evidence>
<feature type="compositionally biased region" description="Polar residues" evidence="65">
    <location>
        <begin position="37"/>
        <end position="50"/>
    </location>
</feature>
<evidence type="ECO:0000256" key="60">
    <source>
        <dbReference type="ARBA" id="ARBA00049422"/>
    </source>
</evidence>
<comment type="catalytic activity">
    <reaction evidence="30">
        <text>(3R)-hydroxyhexadecanoyl-[ACP] = (2E)-hexadecenoyl-[ACP] + H2O</text>
        <dbReference type="Rhea" id="RHEA:41908"/>
        <dbReference type="Rhea" id="RHEA-COMP:9650"/>
        <dbReference type="Rhea" id="RHEA-COMP:9651"/>
        <dbReference type="ChEBI" id="CHEBI:15377"/>
        <dbReference type="ChEBI" id="CHEBI:78480"/>
        <dbReference type="ChEBI" id="CHEBI:78481"/>
    </reaction>
    <physiologicalReaction direction="left-to-right" evidence="30">
        <dbReference type="Rhea" id="RHEA:41909"/>
    </physiologicalReaction>
</comment>
<comment type="catalytic activity">
    <reaction evidence="50">
        <text>3-oxohexanoyl-[ACP] + NADPH + H(+) = (3R)-hydroxyhexanoyl-[ACP] + NADP(+)</text>
        <dbReference type="Rhea" id="RHEA:41824"/>
        <dbReference type="Rhea" id="RHEA-COMP:9629"/>
        <dbReference type="Rhea" id="RHEA-COMP:9630"/>
        <dbReference type="ChEBI" id="CHEBI:15378"/>
        <dbReference type="ChEBI" id="CHEBI:57783"/>
        <dbReference type="ChEBI" id="CHEBI:58349"/>
        <dbReference type="ChEBI" id="CHEBI:78456"/>
        <dbReference type="ChEBI" id="CHEBI:78457"/>
    </reaction>
    <physiologicalReaction direction="left-to-right" evidence="50">
        <dbReference type="Rhea" id="RHEA:41825"/>
    </physiologicalReaction>
</comment>
<evidence type="ECO:0000256" key="14">
    <source>
        <dbReference type="ARBA" id="ARBA00022832"/>
    </source>
</evidence>
<feature type="region of interest" description="N-terminal hotdog fold" evidence="64">
    <location>
        <begin position="800"/>
        <end position="937"/>
    </location>
</feature>
<keyword evidence="17" id="KW-0007">Acetylation</keyword>
<keyword evidence="9" id="KW-0444">Lipid biosynthesis</keyword>
<reference evidence="70" key="1">
    <citation type="submission" date="2011-08" db="EMBL/GenBank/DDBJ databases">
        <authorList>
            <person name="Rombauts S."/>
        </authorList>
    </citation>
    <scope>NUCLEOTIDE SEQUENCE</scope>
    <source>
        <strain evidence="70">London</strain>
    </source>
</reference>
<evidence type="ECO:0000256" key="20">
    <source>
        <dbReference type="ARBA" id="ARBA00023098"/>
    </source>
</evidence>
<organism evidence="69 70">
    <name type="scientific">Tetranychus urticae</name>
    <name type="common">Two-spotted spider mite</name>
    <dbReference type="NCBI Taxonomy" id="32264"/>
    <lineage>
        <taxon>Eukaryota</taxon>
        <taxon>Metazoa</taxon>
        <taxon>Ecdysozoa</taxon>
        <taxon>Arthropoda</taxon>
        <taxon>Chelicerata</taxon>
        <taxon>Arachnida</taxon>
        <taxon>Acari</taxon>
        <taxon>Acariformes</taxon>
        <taxon>Trombidiformes</taxon>
        <taxon>Prostigmata</taxon>
        <taxon>Eleutherengona</taxon>
        <taxon>Raphignathae</taxon>
        <taxon>Tetranychoidea</taxon>
        <taxon>Tetranychidae</taxon>
        <taxon>Tetranychus</taxon>
    </lineage>
</organism>
<comment type="catalytic activity">
    <reaction evidence="48">
        <text>(2E)-octenoyl-[ACP] + NADPH + H(+) = octanoyl-[ACP] + NADP(+)</text>
        <dbReference type="Rhea" id="RHEA:41848"/>
        <dbReference type="Rhea" id="RHEA-COMP:9635"/>
        <dbReference type="Rhea" id="RHEA-COMP:9636"/>
        <dbReference type="ChEBI" id="CHEBI:15378"/>
        <dbReference type="ChEBI" id="CHEBI:57783"/>
        <dbReference type="ChEBI" id="CHEBI:58349"/>
        <dbReference type="ChEBI" id="CHEBI:78462"/>
        <dbReference type="ChEBI" id="CHEBI:78463"/>
    </reaction>
    <physiologicalReaction direction="left-to-right" evidence="48">
        <dbReference type="Rhea" id="RHEA:41849"/>
    </physiologicalReaction>
</comment>
<dbReference type="InterPro" id="IPR020806">
    <property type="entry name" value="PKS_PP-bd"/>
</dbReference>
<dbReference type="OMA" id="NYGPEFQ"/>
<evidence type="ECO:0000256" key="41">
    <source>
        <dbReference type="ARBA" id="ARBA00047810"/>
    </source>
</evidence>
<dbReference type="SMART" id="SM00823">
    <property type="entry name" value="PKS_PP"/>
    <property type="match status" value="1"/>
</dbReference>
<evidence type="ECO:0000256" key="36">
    <source>
        <dbReference type="ARBA" id="ARBA00047400"/>
    </source>
</evidence>
<dbReference type="SUPFAM" id="SSF51735">
    <property type="entry name" value="NAD(P)-binding Rossmann-fold domains"/>
    <property type="match status" value="2"/>
</dbReference>
<evidence type="ECO:0000256" key="2">
    <source>
        <dbReference type="ARBA" id="ARBA00012004"/>
    </source>
</evidence>
<dbReference type="InterPro" id="IPR029058">
    <property type="entry name" value="AB_hydrolase_fold"/>
</dbReference>
<evidence type="ECO:0000256" key="21">
    <source>
        <dbReference type="ARBA" id="ARBA00023160"/>
    </source>
</evidence>
<comment type="catalytic activity">
    <reaction evidence="29">
        <text>(3R)-hydroxyoctadecanoyl-[ACP] = (2E)-octadecenoyl-[ACP] + H2O</text>
        <dbReference type="Rhea" id="RHEA:41924"/>
        <dbReference type="Rhea" id="RHEA-COMP:9654"/>
        <dbReference type="Rhea" id="RHEA-COMP:9655"/>
        <dbReference type="ChEBI" id="CHEBI:15377"/>
        <dbReference type="ChEBI" id="CHEBI:78488"/>
        <dbReference type="ChEBI" id="CHEBI:78489"/>
    </reaction>
    <physiologicalReaction direction="left-to-right" evidence="29">
        <dbReference type="Rhea" id="RHEA:41925"/>
    </physiologicalReaction>
</comment>
<feature type="region of interest" description="Disordered" evidence="65">
    <location>
        <begin position="1"/>
        <end position="50"/>
    </location>
</feature>
<comment type="catalytic activity">
    <reaction evidence="45">
        <text>hexadecanoyl-[ACP] + malonyl-[ACP] + H(+) = 3-oxooctadecanoyl-[ACP] + holo-[ACP] + CO2</text>
        <dbReference type="Rhea" id="RHEA:41916"/>
        <dbReference type="Rhea" id="RHEA-COMP:9623"/>
        <dbReference type="Rhea" id="RHEA-COMP:9652"/>
        <dbReference type="Rhea" id="RHEA-COMP:9653"/>
        <dbReference type="Rhea" id="RHEA-COMP:9685"/>
        <dbReference type="ChEBI" id="CHEBI:15378"/>
        <dbReference type="ChEBI" id="CHEBI:16526"/>
        <dbReference type="ChEBI" id="CHEBI:64479"/>
        <dbReference type="ChEBI" id="CHEBI:78449"/>
        <dbReference type="ChEBI" id="CHEBI:78483"/>
        <dbReference type="ChEBI" id="CHEBI:78487"/>
    </reaction>
    <physiologicalReaction direction="left-to-right" evidence="45">
        <dbReference type="Rhea" id="RHEA:41917"/>
    </physiologicalReaction>
</comment>
<evidence type="ECO:0000256" key="61">
    <source>
        <dbReference type="ARBA" id="ARBA00049449"/>
    </source>
</evidence>
<comment type="catalytic activity">
    <reaction evidence="28">
        <text>(3R)-hydroxytetradecanoyl-[ACP] = (2E)-tetradecenoyl-[ACP] + H2O</text>
        <dbReference type="Rhea" id="RHEA:41892"/>
        <dbReference type="Rhea" id="RHEA-COMP:9646"/>
        <dbReference type="Rhea" id="RHEA-COMP:9647"/>
        <dbReference type="ChEBI" id="CHEBI:15377"/>
        <dbReference type="ChEBI" id="CHEBI:78474"/>
        <dbReference type="ChEBI" id="CHEBI:78475"/>
    </reaction>
    <physiologicalReaction direction="left-to-right" evidence="28">
        <dbReference type="Rhea" id="RHEA:41893"/>
    </physiologicalReaction>
</comment>
<comment type="catalytic activity">
    <reaction evidence="26">
        <text>(3R)-hydroxydecanoyl-[ACP] = (2E)-decenoyl-[ACP] + H2O</text>
        <dbReference type="Rhea" id="RHEA:41860"/>
        <dbReference type="Rhea" id="RHEA-COMP:9638"/>
        <dbReference type="Rhea" id="RHEA-COMP:9639"/>
        <dbReference type="ChEBI" id="CHEBI:15377"/>
        <dbReference type="ChEBI" id="CHEBI:78466"/>
        <dbReference type="ChEBI" id="CHEBI:78467"/>
    </reaction>
    <physiologicalReaction direction="left-to-right" evidence="26">
        <dbReference type="Rhea" id="RHEA:41861"/>
    </physiologicalReaction>
</comment>
<dbReference type="GO" id="GO:0141148">
    <property type="term" value="F:enoyl-[acyl-carrier-protein] reductase (NADPH) activity"/>
    <property type="evidence" value="ECO:0007669"/>
    <property type="project" value="UniProtKB-EC"/>
</dbReference>
<evidence type="ECO:0000256" key="33">
    <source>
        <dbReference type="ARBA" id="ARBA00044883"/>
    </source>
</evidence>
<keyword evidence="70" id="KW-1185">Reference proteome</keyword>
<comment type="catalytic activity">
    <reaction evidence="54">
        <text>3-oxotetradecanoyl-[ACP] + NADPH + H(+) = (3R)-hydroxytetradecanoyl-[ACP] + NADP(+)</text>
        <dbReference type="Rhea" id="RHEA:41888"/>
        <dbReference type="Rhea" id="RHEA-COMP:9645"/>
        <dbReference type="Rhea" id="RHEA-COMP:9646"/>
        <dbReference type="ChEBI" id="CHEBI:15378"/>
        <dbReference type="ChEBI" id="CHEBI:57783"/>
        <dbReference type="ChEBI" id="CHEBI:58349"/>
        <dbReference type="ChEBI" id="CHEBI:78473"/>
        <dbReference type="ChEBI" id="CHEBI:78474"/>
    </reaction>
    <physiologicalReaction direction="left-to-right" evidence="54">
        <dbReference type="Rhea" id="RHEA:41889"/>
    </physiologicalReaction>
</comment>
<evidence type="ECO:0000259" key="66">
    <source>
        <dbReference type="PROSITE" id="PS50075"/>
    </source>
</evidence>
<name>T1K512_TETUR</name>
<dbReference type="InterPro" id="IPR036291">
    <property type="entry name" value="NAD(P)-bd_dom_sf"/>
</dbReference>
<evidence type="ECO:0000256" key="19">
    <source>
        <dbReference type="ARBA" id="ARBA00023027"/>
    </source>
</evidence>
<evidence type="ECO:0000256" key="17">
    <source>
        <dbReference type="ARBA" id="ARBA00022990"/>
    </source>
</evidence>
<comment type="catalytic activity">
    <reaction evidence="23">
        <text>(3R)-hydroxyoctanoyl-[ACP] = (2E)-octenoyl-[ACP] + H2O</text>
        <dbReference type="Rhea" id="RHEA:41844"/>
        <dbReference type="Rhea" id="RHEA-COMP:9634"/>
        <dbReference type="Rhea" id="RHEA-COMP:9635"/>
        <dbReference type="ChEBI" id="CHEBI:15377"/>
        <dbReference type="ChEBI" id="CHEBI:78461"/>
        <dbReference type="ChEBI" id="CHEBI:78462"/>
    </reaction>
    <physiologicalReaction direction="left-to-right" evidence="23">
        <dbReference type="Rhea" id="RHEA:41845"/>
    </physiologicalReaction>
</comment>
<evidence type="ECO:0000256" key="8">
    <source>
        <dbReference type="ARBA" id="ARBA00022450"/>
    </source>
</evidence>
<comment type="catalytic activity">
    <reaction evidence="41">
        <text>(2E)-hexadecenoyl-[ACP] + NADPH + H(+) = hexadecanoyl-[ACP] + NADP(+)</text>
        <dbReference type="Rhea" id="RHEA:41912"/>
        <dbReference type="Rhea" id="RHEA-COMP:9651"/>
        <dbReference type="Rhea" id="RHEA-COMP:9652"/>
        <dbReference type="ChEBI" id="CHEBI:15378"/>
        <dbReference type="ChEBI" id="CHEBI:57783"/>
        <dbReference type="ChEBI" id="CHEBI:58349"/>
        <dbReference type="ChEBI" id="CHEBI:78481"/>
        <dbReference type="ChEBI" id="CHEBI:78483"/>
    </reaction>
    <physiologicalReaction direction="left-to-right" evidence="41">
        <dbReference type="Rhea" id="RHEA:41913"/>
    </physiologicalReaction>
</comment>
<keyword evidence="10" id="KW-0597">Phosphoprotein</keyword>
<comment type="catalytic activity">
    <reaction evidence="24">
        <text>(3R)-hydroxydodecanoyl-[ACP] = (2E)-dodecenoyl-[ACP] + H2O</text>
        <dbReference type="Rhea" id="RHEA:41876"/>
        <dbReference type="Rhea" id="RHEA-COMP:9642"/>
        <dbReference type="Rhea" id="RHEA-COMP:9643"/>
        <dbReference type="ChEBI" id="CHEBI:15377"/>
        <dbReference type="ChEBI" id="CHEBI:78470"/>
        <dbReference type="ChEBI" id="CHEBI:78472"/>
    </reaction>
    <physiologicalReaction direction="left-to-right" evidence="24">
        <dbReference type="Rhea" id="RHEA:41877"/>
    </physiologicalReaction>
</comment>
<dbReference type="InterPro" id="IPR020843">
    <property type="entry name" value="ER"/>
</dbReference>
<keyword evidence="21" id="KW-0275">Fatty acid biosynthesis</keyword>
<reference evidence="69" key="2">
    <citation type="submission" date="2015-06" db="UniProtKB">
        <authorList>
            <consortium name="EnsemblMetazoa"/>
        </authorList>
    </citation>
    <scope>IDENTIFICATION</scope>
</reference>
<dbReference type="EC" id="2.3.1.85" evidence="4"/>
<dbReference type="GO" id="GO:0004312">
    <property type="term" value="F:fatty acid synthase activity"/>
    <property type="evidence" value="ECO:0007669"/>
    <property type="project" value="UniProtKB-EC"/>
</dbReference>
<dbReference type="EC" id="1.3.1.39" evidence="2"/>
<dbReference type="Gene3D" id="3.90.180.10">
    <property type="entry name" value="Medium-chain alcohol dehydrogenases, catalytic domain"/>
    <property type="match status" value="1"/>
</dbReference>
<dbReference type="PROSITE" id="PS52019">
    <property type="entry name" value="PKS_MFAS_DH"/>
    <property type="match status" value="1"/>
</dbReference>
<dbReference type="CDD" id="cd00833">
    <property type="entry name" value="PKS"/>
    <property type="match status" value="1"/>
</dbReference>
<keyword evidence="18" id="KW-0560">Oxidoreductase</keyword>
<comment type="catalytic activity">
    <reaction evidence="43">
        <text>3-oxobutanoyl-[ACP] + NADPH + H(+) = (3R)-hydroxybutanoyl-[ACP] + NADP(+)</text>
        <dbReference type="Rhea" id="RHEA:41804"/>
        <dbReference type="Rhea" id="RHEA-COMP:9625"/>
        <dbReference type="Rhea" id="RHEA-COMP:9626"/>
        <dbReference type="ChEBI" id="CHEBI:15378"/>
        <dbReference type="ChEBI" id="CHEBI:57783"/>
        <dbReference type="ChEBI" id="CHEBI:58349"/>
        <dbReference type="ChEBI" id="CHEBI:78450"/>
        <dbReference type="ChEBI" id="CHEBI:78451"/>
    </reaction>
    <physiologicalReaction direction="left-to-right" evidence="43">
        <dbReference type="Rhea" id="RHEA:41805"/>
    </physiologicalReaction>
</comment>
<evidence type="ECO:0000256" key="58">
    <source>
        <dbReference type="ARBA" id="ARBA00049263"/>
    </source>
</evidence>
<comment type="catalytic activity">
    <reaction evidence="37">
        <text>3-oxodecanoyl-[ACP] + NADPH + H(+) = (3R)-hydroxydecanoyl-[ACP] + NADP(+)</text>
        <dbReference type="Rhea" id="RHEA:41856"/>
        <dbReference type="Rhea" id="RHEA-COMP:9637"/>
        <dbReference type="Rhea" id="RHEA-COMP:9638"/>
        <dbReference type="ChEBI" id="CHEBI:15378"/>
        <dbReference type="ChEBI" id="CHEBI:57783"/>
        <dbReference type="ChEBI" id="CHEBI:58349"/>
        <dbReference type="ChEBI" id="CHEBI:78464"/>
        <dbReference type="ChEBI" id="CHEBI:78466"/>
    </reaction>
    <physiologicalReaction direction="left-to-right" evidence="37">
        <dbReference type="Rhea" id="RHEA:41857"/>
    </physiologicalReaction>
</comment>
<keyword evidence="22" id="KW-0511">Multifunctional enzyme</keyword>
<evidence type="ECO:0000256" key="39">
    <source>
        <dbReference type="ARBA" id="ARBA00047500"/>
    </source>
</evidence>
<dbReference type="KEGG" id="tut:107360391"/>
<evidence type="ECO:0000256" key="22">
    <source>
        <dbReference type="ARBA" id="ARBA00023268"/>
    </source>
</evidence>
<evidence type="ECO:0000256" key="62">
    <source>
        <dbReference type="ARBA" id="ARBA00049521"/>
    </source>
</evidence>
<evidence type="ECO:0000259" key="67">
    <source>
        <dbReference type="PROSITE" id="PS52004"/>
    </source>
</evidence>
<comment type="function">
    <text evidence="32">Fatty acid synthetase is a multifunctional enzyme that catalyzes the de novo biosynthesis of long-chain saturated fatty acids starting from acetyl-CoA and malonyl-CoA in the presence of NADPH. This multifunctional protein contains 7 catalytic activities and a site for the binding of the prosthetic group 4'-phosphopantetheine of the acyl carrier protein ([ACP]) domain.</text>
</comment>
<evidence type="ECO:0000256" key="42">
    <source>
        <dbReference type="ARBA" id="ARBA00047897"/>
    </source>
</evidence>
<evidence type="ECO:0000256" key="4">
    <source>
        <dbReference type="ARBA" id="ARBA00012873"/>
    </source>
</evidence>
<dbReference type="EC" id="3.1.2.14" evidence="3"/>
<comment type="catalytic activity">
    <reaction evidence="62">
        <text>(2E)-decenoyl-[ACP] + NADPH + H(+) = decanoyl-[ACP] + NADP(+)</text>
        <dbReference type="Rhea" id="RHEA:41864"/>
        <dbReference type="Rhea" id="RHEA-COMP:9639"/>
        <dbReference type="Rhea" id="RHEA-COMP:9640"/>
        <dbReference type="ChEBI" id="CHEBI:15378"/>
        <dbReference type="ChEBI" id="CHEBI:57783"/>
        <dbReference type="ChEBI" id="CHEBI:58349"/>
        <dbReference type="ChEBI" id="CHEBI:78467"/>
        <dbReference type="ChEBI" id="CHEBI:78468"/>
    </reaction>
    <physiologicalReaction direction="left-to-right" evidence="62">
        <dbReference type="Rhea" id="RHEA:41865"/>
    </physiologicalReaction>
</comment>
<dbReference type="Pfam" id="PF00550">
    <property type="entry name" value="PP-binding"/>
    <property type="match status" value="1"/>
</dbReference>
<dbReference type="STRING" id="32264.T1K512"/>
<evidence type="ECO:0000256" key="26">
    <source>
        <dbReference type="ARBA" id="ARBA00023388"/>
    </source>
</evidence>
<evidence type="ECO:0000256" key="1">
    <source>
        <dbReference type="ARBA" id="ARBA00005189"/>
    </source>
</evidence>
<evidence type="ECO:0000256" key="49">
    <source>
        <dbReference type="ARBA" id="ARBA00048506"/>
    </source>
</evidence>
<dbReference type="GO" id="GO:0004316">
    <property type="term" value="F:3-oxoacyl-[acyl-carrier-protein] reductase (NADPH) activity"/>
    <property type="evidence" value="ECO:0007669"/>
    <property type="project" value="UniProtKB-EC"/>
</dbReference>
<evidence type="ECO:0000313" key="69">
    <source>
        <dbReference type="EnsemblMetazoa" id="tetur05g04630.1"/>
    </source>
</evidence>
<evidence type="ECO:0000259" key="68">
    <source>
        <dbReference type="PROSITE" id="PS52019"/>
    </source>
</evidence>
<dbReference type="SUPFAM" id="SSF53901">
    <property type="entry name" value="Thiolase-like"/>
    <property type="match status" value="1"/>
</dbReference>
<evidence type="ECO:0000256" key="12">
    <source>
        <dbReference type="ARBA" id="ARBA00022799"/>
    </source>
</evidence>
<dbReference type="PANTHER" id="PTHR43775:SF7">
    <property type="entry name" value="FATTY ACID SYNTHASE"/>
    <property type="match status" value="1"/>
</dbReference>
<dbReference type="InterPro" id="IPR042104">
    <property type="entry name" value="PKS_dehydratase_sf"/>
</dbReference>
<evidence type="ECO:0000256" key="59">
    <source>
        <dbReference type="ARBA" id="ARBA00049414"/>
    </source>
</evidence>
<dbReference type="Pfam" id="PF02801">
    <property type="entry name" value="Ketoacyl-synt_C"/>
    <property type="match status" value="1"/>
</dbReference>
<comment type="catalytic activity">
    <reaction evidence="61">
        <text>butanoyl-[ACP] + malonyl-[ACP] + H(+) = 3-oxohexanoyl-[ACP] + holo-[ACP] + CO2</text>
        <dbReference type="Rhea" id="RHEA:41820"/>
        <dbReference type="Rhea" id="RHEA-COMP:9623"/>
        <dbReference type="Rhea" id="RHEA-COMP:9628"/>
        <dbReference type="Rhea" id="RHEA-COMP:9629"/>
        <dbReference type="Rhea" id="RHEA-COMP:9685"/>
        <dbReference type="ChEBI" id="CHEBI:15378"/>
        <dbReference type="ChEBI" id="CHEBI:16526"/>
        <dbReference type="ChEBI" id="CHEBI:64479"/>
        <dbReference type="ChEBI" id="CHEBI:78449"/>
        <dbReference type="ChEBI" id="CHEBI:78454"/>
        <dbReference type="ChEBI" id="CHEBI:78456"/>
    </reaction>
    <physiologicalReaction direction="left-to-right" evidence="61">
        <dbReference type="Rhea" id="RHEA:41821"/>
    </physiologicalReaction>
</comment>
<comment type="pathway">
    <text evidence="1">Lipid metabolism.</text>
</comment>
<feature type="domain" description="Carrier" evidence="66">
    <location>
        <begin position="2098"/>
        <end position="2178"/>
    </location>
</feature>
<evidence type="ECO:0000256" key="47">
    <source>
        <dbReference type="ARBA" id="ARBA00048289"/>
    </source>
</evidence>
<evidence type="ECO:0000256" key="27">
    <source>
        <dbReference type="ARBA" id="ARBA00023394"/>
    </source>
</evidence>
<dbReference type="CDD" id="cd05195">
    <property type="entry name" value="enoyl_red"/>
    <property type="match status" value="1"/>
</dbReference>
<dbReference type="PROSITE" id="PS50075">
    <property type="entry name" value="CARRIER"/>
    <property type="match status" value="1"/>
</dbReference>
<evidence type="ECO:0000256" key="11">
    <source>
        <dbReference type="ARBA" id="ARBA00022679"/>
    </source>
</evidence>
<dbReference type="EC" id="2.3.1.41" evidence="6"/>
<feature type="region of interest" description="C-terminal hotdog fold" evidence="64">
    <location>
        <begin position="949"/>
        <end position="1077"/>
    </location>
</feature>
<comment type="catalytic activity">
    <reaction evidence="40">
        <text>dodecanoyl-[ACP] + malonyl-[ACP] + H(+) = 3-oxotetradecanoyl-[ACP] + holo-[ACP] + CO2</text>
        <dbReference type="Rhea" id="RHEA:41884"/>
        <dbReference type="Rhea" id="RHEA-COMP:9623"/>
        <dbReference type="Rhea" id="RHEA-COMP:9644"/>
        <dbReference type="Rhea" id="RHEA-COMP:9645"/>
        <dbReference type="Rhea" id="RHEA-COMP:9685"/>
        <dbReference type="ChEBI" id="CHEBI:15378"/>
        <dbReference type="ChEBI" id="CHEBI:16526"/>
        <dbReference type="ChEBI" id="CHEBI:64479"/>
        <dbReference type="ChEBI" id="CHEBI:65264"/>
        <dbReference type="ChEBI" id="CHEBI:78449"/>
        <dbReference type="ChEBI" id="CHEBI:78473"/>
    </reaction>
    <physiologicalReaction direction="left-to-right" evidence="40">
        <dbReference type="Rhea" id="RHEA:41885"/>
    </physiologicalReaction>
</comment>
<dbReference type="InterPro" id="IPR013968">
    <property type="entry name" value="PKS_KR"/>
</dbReference>
<dbReference type="SUPFAM" id="SSF50129">
    <property type="entry name" value="GroES-like"/>
    <property type="match status" value="1"/>
</dbReference>
<gene>
    <name evidence="69" type="primary">107360391</name>
</gene>
<dbReference type="Gene3D" id="3.40.50.720">
    <property type="entry name" value="NAD(P)-binding Rossmann-like Domain"/>
    <property type="match status" value="1"/>
</dbReference>
<comment type="catalytic activity">
    <reaction evidence="33">
        <text>acetyl-CoA + n malonyl-CoA + 2n NADPH + 2n H(+) = a long-chain fatty acid + (n+1) CoA + n CO2 + 2n NADP(+).</text>
        <dbReference type="EC" id="2.3.1.85"/>
    </reaction>
</comment>
<dbReference type="InterPro" id="IPR049391">
    <property type="entry name" value="FAS_pseudo-KR"/>
</dbReference>
<evidence type="ECO:0000256" key="29">
    <source>
        <dbReference type="ARBA" id="ARBA00023399"/>
    </source>
</evidence>
<evidence type="ECO:0000256" key="54">
    <source>
        <dbReference type="ARBA" id="ARBA00048935"/>
    </source>
</evidence>
<comment type="catalytic activity">
    <reaction evidence="25">
        <text>(3R)-hydroxyhexanoyl-[ACP] = (2E)-hexenoyl-[ACP] + H2O</text>
        <dbReference type="Rhea" id="RHEA:41828"/>
        <dbReference type="Rhea" id="RHEA-COMP:9630"/>
        <dbReference type="Rhea" id="RHEA-COMP:9631"/>
        <dbReference type="ChEBI" id="CHEBI:15377"/>
        <dbReference type="ChEBI" id="CHEBI:78457"/>
        <dbReference type="ChEBI" id="CHEBI:78458"/>
    </reaction>
    <physiologicalReaction direction="left-to-right" evidence="25">
        <dbReference type="Rhea" id="RHEA:41829"/>
    </physiologicalReaction>
</comment>
<dbReference type="InterPro" id="IPR029063">
    <property type="entry name" value="SAM-dependent_MTases_sf"/>
</dbReference>
<dbReference type="PROSITE" id="PS00606">
    <property type="entry name" value="KS3_1"/>
    <property type="match status" value="1"/>
</dbReference>
<accession>T1K512</accession>
<dbReference type="PANTHER" id="PTHR43775">
    <property type="entry name" value="FATTY ACID SYNTHASE"/>
    <property type="match status" value="1"/>
</dbReference>
<dbReference type="Pfam" id="PF13602">
    <property type="entry name" value="ADH_zinc_N_2"/>
    <property type="match status" value="1"/>
</dbReference>
<comment type="catalytic activity">
    <reaction evidence="31">
        <text>(3R)-hydroxybutanoyl-[ACP] = (2E)-butenoyl-[ACP] + H2O</text>
        <dbReference type="Rhea" id="RHEA:41808"/>
        <dbReference type="Rhea" id="RHEA-COMP:9626"/>
        <dbReference type="Rhea" id="RHEA-COMP:9627"/>
        <dbReference type="ChEBI" id="CHEBI:15377"/>
        <dbReference type="ChEBI" id="CHEBI:78451"/>
        <dbReference type="ChEBI" id="CHEBI:78453"/>
    </reaction>
    <physiologicalReaction direction="left-to-right" evidence="31">
        <dbReference type="Rhea" id="RHEA:41809"/>
    </physiologicalReaction>
</comment>
<evidence type="ECO:0000256" key="48">
    <source>
        <dbReference type="ARBA" id="ARBA00048420"/>
    </source>
</evidence>
<evidence type="ECO:0000256" key="52">
    <source>
        <dbReference type="ARBA" id="ARBA00048691"/>
    </source>
</evidence>
<evidence type="ECO:0000256" key="9">
    <source>
        <dbReference type="ARBA" id="ARBA00022516"/>
    </source>
</evidence>
<dbReference type="GO" id="GO:0031177">
    <property type="term" value="F:phosphopantetheine binding"/>
    <property type="evidence" value="ECO:0007669"/>
    <property type="project" value="InterPro"/>
</dbReference>
<evidence type="ECO:0000256" key="34">
    <source>
        <dbReference type="ARBA" id="ARBA00047300"/>
    </source>
</evidence>
<evidence type="ECO:0000256" key="35">
    <source>
        <dbReference type="ARBA" id="ARBA00047394"/>
    </source>
</evidence>
<evidence type="ECO:0000256" key="18">
    <source>
        <dbReference type="ARBA" id="ARBA00023002"/>
    </source>
</evidence>
<dbReference type="GO" id="GO:0006633">
    <property type="term" value="P:fatty acid biosynthetic process"/>
    <property type="evidence" value="ECO:0007669"/>
    <property type="project" value="UniProtKB-KW"/>
</dbReference>
<dbReference type="InterPro" id="IPR001227">
    <property type="entry name" value="Ac_transferase_dom_sf"/>
</dbReference>
<keyword evidence="19" id="KW-0520">NAD</keyword>
<dbReference type="InterPro" id="IPR016039">
    <property type="entry name" value="Thiolase-like"/>
</dbReference>
<dbReference type="FunFam" id="3.40.50.720:FF:000209">
    <property type="entry name" value="Polyketide synthase Pks12"/>
    <property type="match status" value="1"/>
</dbReference>
<dbReference type="Proteomes" id="UP000015104">
    <property type="component" value="Unassembled WGS sequence"/>
</dbReference>
<evidence type="ECO:0000256" key="5">
    <source>
        <dbReference type="ARBA" id="ARBA00012948"/>
    </source>
</evidence>
<comment type="catalytic activity">
    <reaction evidence="36">
        <text>a (3R)-hydroxyacyl-[ACP] + NADP(+) = a 3-oxoacyl-[ACP] + NADPH + H(+)</text>
        <dbReference type="Rhea" id="RHEA:17397"/>
        <dbReference type="Rhea" id="RHEA-COMP:9916"/>
        <dbReference type="Rhea" id="RHEA-COMP:9945"/>
        <dbReference type="ChEBI" id="CHEBI:15378"/>
        <dbReference type="ChEBI" id="CHEBI:57783"/>
        <dbReference type="ChEBI" id="CHEBI:58349"/>
        <dbReference type="ChEBI" id="CHEBI:78776"/>
        <dbReference type="ChEBI" id="CHEBI:78827"/>
        <dbReference type="EC" id="1.1.1.100"/>
    </reaction>
    <physiologicalReaction direction="right-to-left" evidence="36">
        <dbReference type="Rhea" id="RHEA:17399"/>
    </physiologicalReaction>
</comment>
<comment type="catalytic activity">
    <reaction evidence="39">
        <text>(2E)-butenoyl-[ACP] + NADPH + H(+) = butanoyl-[ACP] + NADP(+)</text>
        <dbReference type="Rhea" id="RHEA:41812"/>
        <dbReference type="Rhea" id="RHEA-COMP:9627"/>
        <dbReference type="Rhea" id="RHEA-COMP:9628"/>
        <dbReference type="ChEBI" id="CHEBI:15378"/>
        <dbReference type="ChEBI" id="CHEBI:57783"/>
        <dbReference type="ChEBI" id="CHEBI:58349"/>
        <dbReference type="ChEBI" id="CHEBI:78453"/>
        <dbReference type="ChEBI" id="CHEBI:78454"/>
    </reaction>
    <physiologicalReaction direction="left-to-right" evidence="39">
        <dbReference type="Rhea" id="RHEA:41813"/>
    </physiologicalReaction>
</comment>
<dbReference type="SMART" id="SM00829">
    <property type="entry name" value="PKS_ER"/>
    <property type="match status" value="1"/>
</dbReference>
<comment type="catalytic activity">
    <reaction evidence="51">
        <text>a 2,3-saturated acyl-[ACP] + NADP(+) = a (2E)-enoyl-[ACP] + NADPH + H(+)</text>
        <dbReference type="Rhea" id="RHEA:22564"/>
        <dbReference type="Rhea" id="RHEA-COMP:9925"/>
        <dbReference type="Rhea" id="RHEA-COMP:9926"/>
        <dbReference type="ChEBI" id="CHEBI:15378"/>
        <dbReference type="ChEBI" id="CHEBI:57783"/>
        <dbReference type="ChEBI" id="CHEBI:58349"/>
        <dbReference type="ChEBI" id="CHEBI:78784"/>
        <dbReference type="ChEBI" id="CHEBI:78785"/>
        <dbReference type="EC" id="1.3.1.39"/>
    </reaction>
    <physiologicalReaction direction="right-to-left" evidence="51">
        <dbReference type="Rhea" id="RHEA:22566"/>
    </physiologicalReaction>
</comment>
<dbReference type="PROSITE" id="PS52004">
    <property type="entry name" value="KS3_2"/>
    <property type="match status" value="1"/>
</dbReference>
<comment type="catalytic activity">
    <reaction evidence="27">
        <text>a (3R)-hydroxyacyl-[ACP] = a (2E)-enoyl-[ACP] + H2O</text>
        <dbReference type="Rhea" id="RHEA:13097"/>
        <dbReference type="Rhea" id="RHEA-COMP:9925"/>
        <dbReference type="Rhea" id="RHEA-COMP:9945"/>
        <dbReference type="ChEBI" id="CHEBI:15377"/>
        <dbReference type="ChEBI" id="CHEBI:78784"/>
        <dbReference type="ChEBI" id="CHEBI:78827"/>
        <dbReference type="EC" id="4.2.1.59"/>
    </reaction>
    <physiologicalReaction direction="left-to-right" evidence="27">
        <dbReference type="Rhea" id="RHEA:13098"/>
    </physiologicalReaction>
</comment>
<evidence type="ECO:0000256" key="24">
    <source>
        <dbReference type="ARBA" id="ARBA00023351"/>
    </source>
</evidence>
<keyword evidence="14" id="KW-0276">Fatty acid metabolism</keyword>
<dbReference type="InterPro" id="IPR057326">
    <property type="entry name" value="KR_dom"/>
</dbReference>
<dbReference type="GO" id="GO:0004315">
    <property type="term" value="F:3-oxoacyl-[acyl-carrier-protein] synthase activity"/>
    <property type="evidence" value="ECO:0007669"/>
    <property type="project" value="UniProtKB-EC"/>
</dbReference>
<comment type="catalytic activity">
    <reaction evidence="60">
        <text>3-oxooctanoyl-[ACP] + NADPH + H(+) = (3R)-hydroxyoctanoyl-[ACP] + NADP(+)</text>
        <dbReference type="Rhea" id="RHEA:41840"/>
        <dbReference type="Rhea" id="RHEA-COMP:9633"/>
        <dbReference type="Rhea" id="RHEA-COMP:9634"/>
        <dbReference type="ChEBI" id="CHEBI:15378"/>
        <dbReference type="ChEBI" id="CHEBI:57783"/>
        <dbReference type="ChEBI" id="CHEBI:58349"/>
        <dbReference type="ChEBI" id="CHEBI:78460"/>
        <dbReference type="ChEBI" id="CHEBI:78461"/>
    </reaction>
    <physiologicalReaction direction="left-to-right" evidence="60">
        <dbReference type="Rhea" id="RHEA:41841"/>
    </physiologicalReaction>
</comment>
<evidence type="ECO:0000256" key="45">
    <source>
        <dbReference type="ARBA" id="ARBA00048051"/>
    </source>
</evidence>
<comment type="catalytic activity">
    <reaction evidence="44">
        <text>acetyl-[ACP] + malonyl-[ACP] + H(+) = 3-oxobutanoyl-[ACP] + holo-[ACP] + CO2</text>
        <dbReference type="Rhea" id="RHEA:41800"/>
        <dbReference type="Rhea" id="RHEA-COMP:9621"/>
        <dbReference type="Rhea" id="RHEA-COMP:9623"/>
        <dbReference type="Rhea" id="RHEA-COMP:9625"/>
        <dbReference type="Rhea" id="RHEA-COMP:9685"/>
        <dbReference type="ChEBI" id="CHEBI:15378"/>
        <dbReference type="ChEBI" id="CHEBI:16526"/>
        <dbReference type="ChEBI" id="CHEBI:64479"/>
        <dbReference type="ChEBI" id="CHEBI:78446"/>
        <dbReference type="ChEBI" id="CHEBI:78449"/>
        <dbReference type="ChEBI" id="CHEBI:78450"/>
    </reaction>
    <physiologicalReaction direction="left-to-right" evidence="44">
        <dbReference type="Rhea" id="RHEA:41801"/>
    </physiologicalReaction>
</comment>
<proteinExistence type="predicted"/>
<dbReference type="InterPro" id="IPR036736">
    <property type="entry name" value="ACP-like_sf"/>
</dbReference>
<dbReference type="InterPro" id="IPR032821">
    <property type="entry name" value="PKS_assoc"/>
</dbReference>
<dbReference type="EnsemblMetazoa" id="tetur05g04630.1">
    <property type="protein sequence ID" value="tetur05g04630.1"/>
    <property type="gene ID" value="tetur05g04630"/>
</dbReference>
<dbReference type="InterPro" id="IPR049900">
    <property type="entry name" value="PKS_mFAS_DH"/>
</dbReference>
<comment type="catalytic activity">
    <reaction evidence="57">
        <text>(2E)-tetradecenoyl-[ACP] + NADPH + H(+) = tetradecanoyl-[ACP] + NADP(+)</text>
        <dbReference type="Rhea" id="RHEA:41896"/>
        <dbReference type="Rhea" id="RHEA-COMP:9647"/>
        <dbReference type="Rhea" id="RHEA-COMP:9648"/>
        <dbReference type="ChEBI" id="CHEBI:15378"/>
        <dbReference type="ChEBI" id="CHEBI:57783"/>
        <dbReference type="ChEBI" id="CHEBI:58349"/>
        <dbReference type="ChEBI" id="CHEBI:78475"/>
        <dbReference type="ChEBI" id="CHEBI:78477"/>
    </reaction>
    <physiologicalReaction direction="left-to-right" evidence="57">
        <dbReference type="Rhea" id="RHEA:41897"/>
    </physiologicalReaction>
</comment>
<dbReference type="InterPro" id="IPR014030">
    <property type="entry name" value="Ketoacyl_synth_N"/>
</dbReference>
<keyword evidence="12" id="KW-0702">S-nitrosylation</keyword>
<evidence type="ECO:0000256" key="3">
    <source>
        <dbReference type="ARBA" id="ARBA00012480"/>
    </source>
</evidence>